<evidence type="ECO:0000313" key="2">
    <source>
        <dbReference type="Proteomes" id="UP000198304"/>
    </source>
</evidence>
<dbReference type="Proteomes" id="UP000198304">
    <property type="component" value="Unassembled WGS sequence"/>
</dbReference>
<accession>A0A239I3T6</accession>
<name>A0A239I3T6_9FIRM</name>
<reference evidence="2" key="1">
    <citation type="submission" date="2017-06" db="EMBL/GenBank/DDBJ databases">
        <authorList>
            <person name="Varghese N."/>
            <person name="Submissions S."/>
        </authorList>
    </citation>
    <scope>NUCLEOTIDE SEQUENCE [LARGE SCALE GENOMIC DNA]</scope>
    <source>
        <strain evidence="2">SCA</strain>
    </source>
</reference>
<organism evidence="1 2">
    <name type="scientific">Anaerovirgula multivorans</name>
    <dbReference type="NCBI Taxonomy" id="312168"/>
    <lineage>
        <taxon>Bacteria</taxon>
        <taxon>Bacillati</taxon>
        <taxon>Bacillota</taxon>
        <taxon>Clostridia</taxon>
        <taxon>Peptostreptococcales</taxon>
        <taxon>Natronincolaceae</taxon>
        <taxon>Anaerovirgula</taxon>
    </lineage>
</organism>
<dbReference type="AlphaFoldDB" id="A0A239I3T6"/>
<evidence type="ECO:0000313" key="1">
    <source>
        <dbReference type="EMBL" id="SNS88546.1"/>
    </source>
</evidence>
<dbReference type="EMBL" id="FZOJ01000025">
    <property type="protein sequence ID" value="SNS88546.1"/>
    <property type="molecule type" value="Genomic_DNA"/>
</dbReference>
<dbReference type="RefSeq" id="WP_089284469.1">
    <property type="nucleotide sequence ID" value="NZ_FZOJ01000025.1"/>
</dbReference>
<gene>
    <name evidence="1" type="ORF">SAMN05446037_102570</name>
</gene>
<keyword evidence="2" id="KW-1185">Reference proteome</keyword>
<proteinExistence type="predicted"/>
<protein>
    <submittedName>
        <fullName evidence="1">Uncharacterized protein</fullName>
    </submittedName>
</protein>
<sequence length="86" mass="10347">MTVEYKYEVIKKLFETNGNKKNAALKLKCTIRHINRMIQGYKIKDKEFFVHGNKGRRPIHAIDTDIKQNIIDLYRTKYWNANYAHF</sequence>